<proteinExistence type="predicted"/>
<dbReference type="HOGENOM" id="CLU_3394552_0_0_2"/>
<evidence type="ECO:0000313" key="2">
    <source>
        <dbReference type="Proteomes" id="UP000009062"/>
    </source>
</evidence>
<organism evidence="1 2">
    <name type="scientific">Pyrobaculum oguniense (strain DSM 13380 / JCM 10595 / TE7)</name>
    <dbReference type="NCBI Taxonomy" id="698757"/>
    <lineage>
        <taxon>Archaea</taxon>
        <taxon>Thermoproteota</taxon>
        <taxon>Thermoprotei</taxon>
        <taxon>Thermoproteales</taxon>
        <taxon>Thermoproteaceae</taxon>
        <taxon>Pyrobaculum</taxon>
    </lineage>
</organism>
<gene>
    <name evidence="1" type="ordered locus">Pogu_2350</name>
</gene>
<sequence length="31" mass="3418">MERTVPRAPTGTVEQFPQILSQMGLAEICVD</sequence>
<accession>H6QBM6</accession>
<dbReference type="KEGG" id="pog:Pogu_2350"/>
<protein>
    <submittedName>
        <fullName evidence="1">Uncharacterized protein</fullName>
    </submittedName>
</protein>
<dbReference type="AlphaFoldDB" id="H6QBM6"/>
<reference evidence="1 2" key="1">
    <citation type="journal article" date="2012" name="Stand. Genomic Sci.">
        <title>Complete genome sequence of Pyrobaculum oguniense.</title>
        <authorList>
            <person name="Bernick D.L."/>
            <person name="Karplus K."/>
            <person name="Lui L.M."/>
            <person name="Coker J.K."/>
            <person name="Murphy J.N."/>
            <person name="Chan P.P."/>
            <person name="Cozen A.E."/>
            <person name="Lowe T.M."/>
        </authorList>
    </citation>
    <scope>NUCLEOTIDE SEQUENCE [LARGE SCALE GENOMIC DNA]</scope>
    <source>
        <strain evidence="1 2">TE7</strain>
    </source>
</reference>
<name>H6QBM6_PYROT</name>
<evidence type="ECO:0000313" key="1">
    <source>
        <dbReference type="EMBL" id="AFA40377.1"/>
    </source>
</evidence>
<dbReference type="Proteomes" id="UP000009062">
    <property type="component" value="Chromosome"/>
</dbReference>
<dbReference type="EMBL" id="CP003316">
    <property type="protein sequence ID" value="AFA40377.1"/>
    <property type="molecule type" value="Genomic_DNA"/>
</dbReference>
<keyword evidence="2" id="KW-1185">Reference proteome</keyword>